<dbReference type="Proteomes" id="UP000022433">
    <property type="component" value="Unassembled WGS sequence"/>
</dbReference>
<keyword evidence="1" id="KW-0472">Membrane</keyword>
<reference evidence="2 3" key="1">
    <citation type="submission" date="2014-02" db="EMBL/GenBank/DDBJ databases">
        <authorList>
            <person name="Sears C."/>
            <person name="Carroll K."/>
            <person name="Sack B.R."/>
            <person name="Qadri F."/>
            <person name="Myers L.L."/>
            <person name="Chung G.-T."/>
            <person name="Escheverria P."/>
            <person name="Fraser C.M."/>
            <person name="Sadzewicz L."/>
            <person name="Shefchek K.A."/>
            <person name="Tallon L."/>
            <person name="Das S.P."/>
            <person name="Daugherty S."/>
            <person name="Mongodin E.F."/>
        </authorList>
    </citation>
    <scope>NUCLEOTIDE SEQUENCE [LARGE SCALE GENOMIC DNA]</scope>
    <source>
        <strain evidence="2 3">1007-1-F #10</strain>
    </source>
</reference>
<dbReference type="RefSeq" id="WP_162838076.1">
    <property type="nucleotide sequence ID" value="NZ_JGEA01000073.1"/>
</dbReference>
<evidence type="ECO:0000313" key="2">
    <source>
        <dbReference type="EMBL" id="EYA11850.1"/>
    </source>
</evidence>
<protein>
    <submittedName>
        <fullName evidence="2">Uncharacterized protein</fullName>
    </submittedName>
</protein>
<organism evidence="2 3">
    <name type="scientific">Bacteroides fragilis str. 1007-1-F #10</name>
    <dbReference type="NCBI Taxonomy" id="1339295"/>
    <lineage>
        <taxon>Bacteria</taxon>
        <taxon>Pseudomonadati</taxon>
        <taxon>Bacteroidota</taxon>
        <taxon>Bacteroidia</taxon>
        <taxon>Bacteroidales</taxon>
        <taxon>Bacteroidaceae</taxon>
        <taxon>Bacteroides</taxon>
    </lineage>
</organism>
<dbReference type="AlphaFoldDB" id="A0AAN4SFX4"/>
<comment type="caution">
    <text evidence="2">The sequence shown here is derived from an EMBL/GenBank/DDBJ whole genome shotgun (WGS) entry which is preliminary data.</text>
</comment>
<accession>A0AAN4SFX4</accession>
<feature type="transmembrane region" description="Helical" evidence="1">
    <location>
        <begin position="12"/>
        <end position="31"/>
    </location>
</feature>
<sequence>MTRGKHKIDKQEIAWWTYLAIMVALIVYGFWDSAAAELLLRAIKDAYTLLME</sequence>
<evidence type="ECO:0000256" key="1">
    <source>
        <dbReference type="SAM" id="Phobius"/>
    </source>
</evidence>
<dbReference type="EMBL" id="JGEA01000073">
    <property type="protein sequence ID" value="EYA11850.1"/>
    <property type="molecule type" value="Genomic_DNA"/>
</dbReference>
<gene>
    <name evidence="2" type="ORF">M104_5010</name>
</gene>
<evidence type="ECO:0000313" key="3">
    <source>
        <dbReference type="Proteomes" id="UP000022433"/>
    </source>
</evidence>
<name>A0AAN4SFX4_BACFG</name>
<keyword evidence="1" id="KW-1133">Transmembrane helix</keyword>
<keyword evidence="1" id="KW-0812">Transmembrane</keyword>
<proteinExistence type="predicted"/>